<evidence type="ECO:0000256" key="2">
    <source>
        <dbReference type="ARBA" id="ARBA00006581"/>
    </source>
</evidence>
<keyword evidence="4 7" id="KW-0378">Hydrolase</keyword>
<gene>
    <name evidence="9" type="ORF">Cboi02_000376800</name>
</gene>
<dbReference type="SUPFAM" id="SSF51283">
    <property type="entry name" value="dUTPase-like"/>
    <property type="match status" value="1"/>
</dbReference>
<dbReference type="PANTHER" id="PTHR11241:SF0">
    <property type="entry name" value="DEOXYURIDINE 5'-TRIPHOSPHATE NUCLEOTIDOHYDROLASE"/>
    <property type="match status" value="1"/>
</dbReference>
<evidence type="ECO:0000313" key="9">
    <source>
        <dbReference type="EMBL" id="GME72808.1"/>
    </source>
</evidence>
<evidence type="ECO:0000256" key="3">
    <source>
        <dbReference type="ARBA" id="ARBA00011233"/>
    </source>
</evidence>
<organism evidence="9 10">
    <name type="scientific">Candida boidinii</name>
    <name type="common">Yeast</name>
    <dbReference type="NCBI Taxonomy" id="5477"/>
    <lineage>
        <taxon>Eukaryota</taxon>
        <taxon>Fungi</taxon>
        <taxon>Dikarya</taxon>
        <taxon>Ascomycota</taxon>
        <taxon>Saccharomycotina</taxon>
        <taxon>Pichiomycetes</taxon>
        <taxon>Pichiales</taxon>
        <taxon>Pichiaceae</taxon>
        <taxon>Ogataea</taxon>
        <taxon>Ogataea/Candida clade</taxon>
    </lineage>
</organism>
<reference evidence="9" key="1">
    <citation type="submission" date="2023-04" db="EMBL/GenBank/DDBJ databases">
        <title>Candida boidinii NBRC 10035.</title>
        <authorList>
            <person name="Ichikawa N."/>
            <person name="Sato H."/>
            <person name="Tonouchi N."/>
        </authorList>
    </citation>
    <scope>NUCLEOTIDE SEQUENCE</scope>
    <source>
        <strain evidence="9">NBRC 10035</strain>
    </source>
</reference>
<evidence type="ECO:0000256" key="1">
    <source>
        <dbReference type="ARBA" id="ARBA00005142"/>
    </source>
</evidence>
<keyword evidence="7" id="KW-0479">Metal-binding</keyword>
<dbReference type="GO" id="GO:0046081">
    <property type="term" value="P:dUTP catabolic process"/>
    <property type="evidence" value="ECO:0007669"/>
    <property type="project" value="UniProtKB-UniRule"/>
</dbReference>
<keyword evidence="7" id="KW-0460">Magnesium</keyword>
<evidence type="ECO:0000259" key="8">
    <source>
        <dbReference type="Pfam" id="PF00692"/>
    </source>
</evidence>
<dbReference type="InterPro" id="IPR033704">
    <property type="entry name" value="dUTPase_trimeric"/>
</dbReference>
<dbReference type="CDD" id="cd07557">
    <property type="entry name" value="trimeric_dUTPase"/>
    <property type="match status" value="1"/>
</dbReference>
<sequence length="151" mass="16089">MSISSSSLRVFLRSAKAKAPTRGSPLSAGYDIYASEETVIPSKGQGLVSTDVSIIVPEGTYGRVAPRSGLAVKHGINCGAGVVDADYRGEVKVMLFNHGEKDFKIEVGDRIAQLILEKIVMADVAELNSEDWENELNTERGEGGFGSTGKN</sequence>
<comment type="similarity">
    <text evidence="2 7">Belongs to the dUTPase family.</text>
</comment>
<dbReference type="InterPro" id="IPR036157">
    <property type="entry name" value="dUTPase-like_sf"/>
</dbReference>
<evidence type="ECO:0000256" key="6">
    <source>
        <dbReference type="ARBA" id="ARBA00048211"/>
    </source>
</evidence>
<dbReference type="Pfam" id="PF00692">
    <property type="entry name" value="dUTPase"/>
    <property type="match status" value="1"/>
</dbReference>
<dbReference type="GO" id="GO:0004170">
    <property type="term" value="F:dUTP diphosphatase activity"/>
    <property type="evidence" value="ECO:0007669"/>
    <property type="project" value="UniProtKB-UniRule"/>
</dbReference>
<comment type="pathway">
    <text evidence="1 7">Pyrimidine metabolism; dUMP biosynthesis; dUMP from dCTP (dUTP route): step 2/2.</text>
</comment>
<keyword evidence="10" id="KW-1185">Reference proteome</keyword>
<dbReference type="EC" id="3.6.1.23" evidence="7"/>
<feature type="domain" description="dUTPase-like" evidence="8">
    <location>
        <begin position="16"/>
        <end position="149"/>
    </location>
</feature>
<protein>
    <recommendedName>
        <fullName evidence="7">Deoxyuridine 5'-triphosphate nucleotidohydrolase</fullName>
        <shortName evidence="7">dUTPase</shortName>
        <ecNumber evidence="7">3.6.1.23</ecNumber>
    </recommendedName>
    <alternativeName>
        <fullName evidence="7">dUTP pyrophosphatase</fullName>
    </alternativeName>
</protein>
<comment type="caution">
    <text evidence="9">The sequence shown here is derived from an EMBL/GenBank/DDBJ whole genome shotgun (WGS) entry which is preliminary data.</text>
</comment>
<keyword evidence="5 7" id="KW-0546">Nucleotide metabolism</keyword>
<dbReference type="GO" id="GO:0006226">
    <property type="term" value="P:dUMP biosynthetic process"/>
    <property type="evidence" value="ECO:0007669"/>
    <property type="project" value="UniProtKB-UniRule"/>
</dbReference>
<evidence type="ECO:0000256" key="7">
    <source>
        <dbReference type="RuleBase" id="RU367024"/>
    </source>
</evidence>
<dbReference type="InterPro" id="IPR008181">
    <property type="entry name" value="dUTPase"/>
</dbReference>
<evidence type="ECO:0000256" key="5">
    <source>
        <dbReference type="ARBA" id="ARBA00023080"/>
    </source>
</evidence>
<comment type="catalytic activity">
    <reaction evidence="6">
        <text>dUTP + H2O = dUMP + diphosphate + H(+)</text>
        <dbReference type="Rhea" id="RHEA:10248"/>
        <dbReference type="ChEBI" id="CHEBI:15377"/>
        <dbReference type="ChEBI" id="CHEBI:15378"/>
        <dbReference type="ChEBI" id="CHEBI:33019"/>
        <dbReference type="ChEBI" id="CHEBI:61555"/>
        <dbReference type="ChEBI" id="CHEBI:246422"/>
        <dbReference type="EC" id="3.6.1.23"/>
    </reaction>
    <physiologicalReaction direction="left-to-right" evidence="6">
        <dbReference type="Rhea" id="RHEA:10249"/>
    </physiologicalReaction>
</comment>
<evidence type="ECO:0000256" key="4">
    <source>
        <dbReference type="ARBA" id="ARBA00022801"/>
    </source>
</evidence>
<comment type="function">
    <text evidence="7">Involved in nucleotide metabolism via production of dUMP, the immediate precursor of thymidine nucleotides, and decreases the intracellular concentration of dUTP so that uracil cannot be incorporated into DNA.</text>
</comment>
<accession>A0A9W6T224</accession>
<proteinExistence type="inferred from homology"/>
<dbReference type="InterPro" id="IPR029054">
    <property type="entry name" value="dUTPase-like"/>
</dbReference>
<dbReference type="AlphaFoldDB" id="A0A9W6T224"/>
<evidence type="ECO:0000313" key="10">
    <source>
        <dbReference type="Proteomes" id="UP001165120"/>
    </source>
</evidence>
<dbReference type="PANTHER" id="PTHR11241">
    <property type="entry name" value="DEOXYURIDINE 5'-TRIPHOSPHATE NUCLEOTIDOHYDROLASE"/>
    <property type="match status" value="1"/>
</dbReference>
<dbReference type="Proteomes" id="UP001165120">
    <property type="component" value="Unassembled WGS sequence"/>
</dbReference>
<dbReference type="GO" id="GO:0000287">
    <property type="term" value="F:magnesium ion binding"/>
    <property type="evidence" value="ECO:0007669"/>
    <property type="project" value="UniProtKB-UniRule"/>
</dbReference>
<dbReference type="EMBL" id="BSXN01001370">
    <property type="protein sequence ID" value="GME72808.1"/>
    <property type="molecule type" value="Genomic_DNA"/>
</dbReference>
<dbReference type="NCBIfam" id="NF001862">
    <property type="entry name" value="PRK00601.1"/>
    <property type="match status" value="1"/>
</dbReference>
<dbReference type="NCBIfam" id="TIGR00576">
    <property type="entry name" value="dut"/>
    <property type="match status" value="1"/>
</dbReference>
<comment type="subunit">
    <text evidence="3 7">Homotrimer.</text>
</comment>
<dbReference type="Gene3D" id="2.70.40.10">
    <property type="match status" value="1"/>
</dbReference>
<comment type="cofactor">
    <cofactor evidence="7">
        <name>Mg(2+)</name>
        <dbReference type="ChEBI" id="CHEBI:18420"/>
    </cofactor>
</comment>
<name>A0A9W6T224_CANBO</name>